<dbReference type="PROSITE" id="PS00187">
    <property type="entry name" value="TPP_ENZYMES"/>
    <property type="match status" value="1"/>
</dbReference>
<comment type="caution">
    <text evidence="9">The sequence shown here is derived from an EMBL/GenBank/DDBJ whole genome shotgun (WGS) entry which is preliminary data.</text>
</comment>
<dbReference type="Gene3D" id="3.40.50.970">
    <property type="match status" value="2"/>
</dbReference>
<dbReference type="InterPro" id="IPR000399">
    <property type="entry name" value="TPP-bd_CS"/>
</dbReference>
<dbReference type="AlphaFoldDB" id="A0A811T8M2"/>
<comment type="cofactor">
    <cofactor evidence="1">
        <name>thiamine diphosphate</name>
        <dbReference type="ChEBI" id="CHEBI:58937"/>
    </cofactor>
</comment>
<dbReference type="PANTHER" id="PTHR18968:SF13">
    <property type="entry name" value="ACETOLACTATE SYNTHASE CATALYTIC SUBUNIT, MITOCHONDRIAL"/>
    <property type="match status" value="1"/>
</dbReference>
<feature type="domain" description="Thiamine pyrophosphate enzyme N-terminal TPP-binding" evidence="8">
    <location>
        <begin position="1"/>
        <end position="122"/>
    </location>
</feature>
<evidence type="ECO:0000256" key="3">
    <source>
        <dbReference type="ARBA" id="ARBA00023052"/>
    </source>
</evidence>
<dbReference type="GO" id="GO:0009097">
    <property type="term" value="P:isoleucine biosynthetic process"/>
    <property type="evidence" value="ECO:0007669"/>
    <property type="project" value="TreeGrafter"/>
</dbReference>
<dbReference type="Pfam" id="PF02776">
    <property type="entry name" value="TPP_enzyme_N"/>
    <property type="match status" value="1"/>
</dbReference>
<name>A0A811T8M2_9EURY</name>
<dbReference type="EMBL" id="CAJHIS010000003">
    <property type="protein sequence ID" value="CAD6491943.1"/>
    <property type="molecule type" value="Genomic_DNA"/>
</dbReference>
<evidence type="ECO:0000256" key="5">
    <source>
        <dbReference type="RuleBase" id="RU362132"/>
    </source>
</evidence>
<sequence length="594" mass="66632">MKLSDYVIDFLAENDVRHIFEVIGGAITHLVDSTHDRKDIICITTHHEQAAAFAAESYSRVTLNIGVSMATSGPGATNLITGIGSAFFDSIPCLYITGQVNTYEYKFDKQIRQIGFQETDIVSIVKPITKYAMMITEPESIKYQLQKAVFIAKSGRPGPVLLDIPMNIQRAQINPEELPDFYHSEEYHNFKEKIKNEGDQFKIQTIIDLIGQSERPIVLVGGGIRSASASNELFEFVQKTKIPVVVSLMGLDAYPHDNPLFFGMIGAYGNRYSNLAVANSDLLIILGSRLDNRQTGTRPDTFARSAKIIHIDIDETELNCKVKSFLTIKSDVKVFLSIINKSIKHDKSKSLNAWYKWINLCKNKYPSYTIPKNEDSSINPNFFMNRLSQLVDNDAIICLDVGQHQMWAAQSFEIKKDQRMIISGGMGSMGFGLPAAIGASLAEPGKQVVVIVGDGGFQMNIQELQTIVRSKLPINIFLINNKSLGMVRQFQELYFNKHFLSTVIGYDCPDFVEVVSAYGIRAESVNTVKGLNKIIPTLLKYQSPSFIEVIIPMEINVNPKLEFNRPIEEQSPFLSEKELKSMRLILDRMNIADN</sequence>
<dbReference type="InterPro" id="IPR012000">
    <property type="entry name" value="Thiamin_PyroP_enz_cen_dom"/>
</dbReference>
<evidence type="ECO:0000256" key="2">
    <source>
        <dbReference type="ARBA" id="ARBA00007812"/>
    </source>
</evidence>
<evidence type="ECO:0000256" key="4">
    <source>
        <dbReference type="ARBA" id="ARBA00069336"/>
    </source>
</evidence>
<evidence type="ECO:0000256" key="1">
    <source>
        <dbReference type="ARBA" id="ARBA00001964"/>
    </source>
</evidence>
<evidence type="ECO:0000313" key="10">
    <source>
        <dbReference type="Proteomes" id="UP000634805"/>
    </source>
</evidence>
<dbReference type="Pfam" id="PF02775">
    <property type="entry name" value="TPP_enzyme_C"/>
    <property type="match status" value="1"/>
</dbReference>
<dbReference type="InterPro" id="IPR029061">
    <property type="entry name" value="THDP-binding"/>
</dbReference>
<evidence type="ECO:0000259" key="8">
    <source>
        <dbReference type="Pfam" id="PF02776"/>
    </source>
</evidence>
<feature type="domain" description="Thiamine pyrophosphate enzyme TPP-binding" evidence="7">
    <location>
        <begin position="400"/>
        <end position="549"/>
    </location>
</feature>
<dbReference type="InterPro" id="IPR045229">
    <property type="entry name" value="TPP_enz"/>
</dbReference>
<comment type="similarity">
    <text evidence="2 5">Belongs to the TPP enzyme family.</text>
</comment>
<keyword evidence="3 5" id="KW-0786">Thiamine pyrophosphate</keyword>
<reference evidence="9" key="1">
    <citation type="submission" date="2020-10" db="EMBL/GenBank/DDBJ databases">
        <authorList>
            <person name="Hahn C.J."/>
            <person name="Laso-Perez R."/>
            <person name="Vulcano F."/>
            <person name="Vaziourakis K.-M."/>
            <person name="Stokke R."/>
            <person name="Steen I.H."/>
            <person name="Teske A."/>
            <person name="Boetius A."/>
            <person name="Liebeke M."/>
            <person name="Amann R."/>
            <person name="Knittel K."/>
        </authorList>
    </citation>
    <scope>NUCLEOTIDE SEQUENCE</scope>
    <source>
        <strain evidence="9">Gfbio:e3339647-f889-4370-9287-4fb5cb688e4c:AG392D22_GoMArc1</strain>
    </source>
</reference>
<dbReference type="CDD" id="cd07035">
    <property type="entry name" value="TPP_PYR_POX_like"/>
    <property type="match status" value="1"/>
</dbReference>
<dbReference type="InterPro" id="IPR012001">
    <property type="entry name" value="Thiamin_PyroP_enz_TPP-bd_dom"/>
</dbReference>
<dbReference type="PANTHER" id="PTHR18968">
    <property type="entry name" value="THIAMINE PYROPHOSPHATE ENZYMES"/>
    <property type="match status" value="1"/>
</dbReference>
<dbReference type="GO" id="GO:0005948">
    <property type="term" value="C:acetolactate synthase complex"/>
    <property type="evidence" value="ECO:0007669"/>
    <property type="project" value="TreeGrafter"/>
</dbReference>
<dbReference type="InterPro" id="IPR011766">
    <property type="entry name" value="TPP_enzyme_TPP-bd"/>
</dbReference>
<dbReference type="GO" id="GO:0044272">
    <property type="term" value="P:sulfur compound biosynthetic process"/>
    <property type="evidence" value="ECO:0007669"/>
    <property type="project" value="UniProtKB-ARBA"/>
</dbReference>
<evidence type="ECO:0000313" key="9">
    <source>
        <dbReference type="EMBL" id="CAD6491943.1"/>
    </source>
</evidence>
<dbReference type="Pfam" id="PF00205">
    <property type="entry name" value="TPP_enzyme_M"/>
    <property type="match status" value="1"/>
</dbReference>
<keyword evidence="9" id="KW-0378">Hydrolase</keyword>
<dbReference type="FunFam" id="3.40.50.1220:FF:000008">
    <property type="entry name" value="Acetolactate synthase"/>
    <property type="match status" value="1"/>
</dbReference>
<accession>A0A811T8M2</accession>
<dbReference type="GO" id="GO:0030976">
    <property type="term" value="F:thiamine pyrophosphate binding"/>
    <property type="evidence" value="ECO:0007669"/>
    <property type="project" value="InterPro"/>
</dbReference>
<organism evidence="9 10">
    <name type="scientific">Candidatus Argoarchaeum ethanivorans</name>
    <dbReference type="NCBI Taxonomy" id="2608793"/>
    <lineage>
        <taxon>Archaea</taxon>
        <taxon>Methanobacteriati</taxon>
        <taxon>Methanobacteriota</taxon>
        <taxon>Stenosarchaea group</taxon>
        <taxon>Methanomicrobia</taxon>
        <taxon>Methanosarcinales</taxon>
        <taxon>Methanosarcinales incertae sedis</taxon>
        <taxon>GOM Arc I cluster</taxon>
        <taxon>Candidatus Argoarchaeum</taxon>
    </lineage>
</organism>
<protein>
    <recommendedName>
        <fullName evidence="4">Probable acetolactate synthase large subunit</fullName>
    </recommendedName>
</protein>
<dbReference type="GO" id="GO:0009099">
    <property type="term" value="P:L-valine biosynthetic process"/>
    <property type="evidence" value="ECO:0007669"/>
    <property type="project" value="TreeGrafter"/>
</dbReference>
<dbReference type="InterPro" id="IPR029035">
    <property type="entry name" value="DHS-like_NAD/FAD-binding_dom"/>
</dbReference>
<feature type="domain" description="Thiamine pyrophosphate enzyme central" evidence="6">
    <location>
        <begin position="203"/>
        <end position="337"/>
    </location>
</feature>
<evidence type="ECO:0000259" key="6">
    <source>
        <dbReference type="Pfam" id="PF00205"/>
    </source>
</evidence>
<dbReference type="SUPFAM" id="SSF52518">
    <property type="entry name" value="Thiamin diphosphate-binding fold (THDP-binding)"/>
    <property type="match status" value="2"/>
</dbReference>
<dbReference type="GO" id="GO:0050660">
    <property type="term" value="F:flavin adenine dinucleotide binding"/>
    <property type="evidence" value="ECO:0007669"/>
    <property type="project" value="TreeGrafter"/>
</dbReference>
<dbReference type="Proteomes" id="UP000634805">
    <property type="component" value="Unassembled WGS sequence"/>
</dbReference>
<gene>
    <name evidence="9" type="primary">iolD</name>
    <name evidence="9" type="ORF">EMLJLAPB_00197</name>
</gene>
<dbReference type="GO" id="GO:0003984">
    <property type="term" value="F:acetolactate synthase activity"/>
    <property type="evidence" value="ECO:0007669"/>
    <property type="project" value="TreeGrafter"/>
</dbReference>
<evidence type="ECO:0000259" key="7">
    <source>
        <dbReference type="Pfam" id="PF02775"/>
    </source>
</evidence>
<dbReference type="GO" id="GO:0016787">
    <property type="term" value="F:hydrolase activity"/>
    <property type="evidence" value="ECO:0007669"/>
    <property type="project" value="UniProtKB-KW"/>
</dbReference>
<dbReference type="GO" id="GO:0000287">
    <property type="term" value="F:magnesium ion binding"/>
    <property type="evidence" value="ECO:0007669"/>
    <property type="project" value="InterPro"/>
</dbReference>
<proteinExistence type="inferred from homology"/>
<dbReference type="SUPFAM" id="SSF52467">
    <property type="entry name" value="DHS-like NAD/FAD-binding domain"/>
    <property type="match status" value="1"/>
</dbReference>
<dbReference type="Gene3D" id="3.40.50.1220">
    <property type="entry name" value="TPP-binding domain"/>
    <property type="match status" value="1"/>
</dbReference>
<dbReference type="FunFam" id="3.40.50.970:FF:000007">
    <property type="entry name" value="Acetolactate synthase"/>
    <property type="match status" value="1"/>
</dbReference>